<dbReference type="InterPro" id="IPR017972">
    <property type="entry name" value="Cyt_P450_CS"/>
</dbReference>
<comment type="similarity">
    <text evidence="2 8">Belongs to the cytochrome P450 family.</text>
</comment>
<dbReference type="RefSeq" id="WP_317713720.1">
    <property type="nucleotide sequence ID" value="NZ_JAWLUM010000002.1"/>
</dbReference>
<keyword evidence="6 8" id="KW-0408">Iron</keyword>
<dbReference type="InterPro" id="IPR002397">
    <property type="entry name" value="Cyt_P450_B"/>
</dbReference>
<sequence length="395" mass="43079">MIAGDDPYSLFAELRASSPVHQLGDSAFYLVSSWDLIAEVLKRADDFSSNLTATMVVHRDGTLTEYPVAPLGSPLHVLATADEPVHRAHRAMVMPALVASRVRALSPFISATLEQLWRDGLEEGRIDWVHAVAERLPMLVVTELVGLPETDVDELVRWAFASTMLLDGVVTPEQLRDASTAVTELATYLAAAFTDARKSPCDNVLGDLARLVNSGDLGHDTAVMILIQLVAAGAESTISILGTAVWLLGRHDDIVGRLRADRSLVGPFIEEALRLESPFRGHFRHVVHETTLDDVVLPAGSHLYLAWGAANRDPQRFDDPDTLQLDPPTRPTHMAFGKGIHLCVGAALARVESRLAIEFLLDATTTLSLGNTTPHWTHSLLSRRLHTLPLIVHTA</sequence>
<evidence type="ECO:0000313" key="10">
    <source>
        <dbReference type="Proteomes" id="UP001185792"/>
    </source>
</evidence>
<dbReference type="SUPFAM" id="SSF48264">
    <property type="entry name" value="Cytochrome P450"/>
    <property type="match status" value="1"/>
</dbReference>
<dbReference type="PROSITE" id="PS00086">
    <property type="entry name" value="CYTOCHROME_P450"/>
    <property type="match status" value="1"/>
</dbReference>
<evidence type="ECO:0000256" key="2">
    <source>
        <dbReference type="ARBA" id="ARBA00010617"/>
    </source>
</evidence>
<name>A0ABU4EVL1_WILMA</name>
<proteinExistence type="inferred from homology"/>
<dbReference type="EMBL" id="JAWLUM010000002">
    <property type="protein sequence ID" value="MDV7135288.1"/>
    <property type="molecule type" value="Genomic_DNA"/>
</dbReference>
<evidence type="ECO:0000256" key="4">
    <source>
        <dbReference type="ARBA" id="ARBA00022723"/>
    </source>
</evidence>
<evidence type="ECO:0000256" key="8">
    <source>
        <dbReference type="RuleBase" id="RU000461"/>
    </source>
</evidence>
<dbReference type="Gene3D" id="1.10.630.10">
    <property type="entry name" value="Cytochrome P450"/>
    <property type="match status" value="1"/>
</dbReference>
<dbReference type="Pfam" id="PF00067">
    <property type="entry name" value="p450"/>
    <property type="match status" value="1"/>
</dbReference>
<keyword evidence="3 8" id="KW-0349">Heme</keyword>
<keyword evidence="10" id="KW-1185">Reference proteome</keyword>
<keyword evidence="4 8" id="KW-0479">Metal-binding</keyword>
<gene>
    <name evidence="9" type="ORF">R4198_16410</name>
</gene>
<evidence type="ECO:0000313" key="9">
    <source>
        <dbReference type="EMBL" id="MDV7135288.1"/>
    </source>
</evidence>
<dbReference type="PANTHER" id="PTHR46696:SF4">
    <property type="entry name" value="BIOTIN BIOSYNTHESIS CYTOCHROME P450"/>
    <property type="match status" value="1"/>
</dbReference>
<dbReference type="InterPro" id="IPR001128">
    <property type="entry name" value="Cyt_P450"/>
</dbReference>
<dbReference type="Proteomes" id="UP001185792">
    <property type="component" value="Unassembled WGS sequence"/>
</dbReference>
<evidence type="ECO:0000256" key="3">
    <source>
        <dbReference type="ARBA" id="ARBA00022617"/>
    </source>
</evidence>
<keyword evidence="7 8" id="KW-0503">Monooxygenase</keyword>
<evidence type="ECO:0000256" key="6">
    <source>
        <dbReference type="ARBA" id="ARBA00023004"/>
    </source>
</evidence>
<accession>A0ABU4EVL1</accession>
<reference evidence="9 10" key="1">
    <citation type="submission" date="2023-10" db="EMBL/GenBank/DDBJ databases">
        <title>Development of a sustainable strategy for remediation of hydrocarbon-contaminated territories based on the waste exchange concept.</title>
        <authorList>
            <person name="Krivoruchko A."/>
        </authorList>
    </citation>
    <scope>NUCLEOTIDE SEQUENCE [LARGE SCALE GENOMIC DNA]</scope>
    <source>
        <strain evidence="9 10">IEGM 1236</strain>
    </source>
</reference>
<evidence type="ECO:0000256" key="5">
    <source>
        <dbReference type="ARBA" id="ARBA00023002"/>
    </source>
</evidence>
<dbReference type="InterPro" id="IPR036396">
    <property type="entry name" value="Cyt_P450_sf"/>
</dbReference>
<keyword evidence="5 8" id="KW-0560">Oxidoreductase</keyword>
<evidence type="ECO:0000256" key="1">
    <source>
        <dbReference type="ARBA" id="ARBA00001971"/>
    </source>
</evidence>
<comment type="caution">
    <text evidence="9">The sequence shown here is derived from an EMBL/GenBank/DDBJ whole genome shotgun (WGS) entry which is preliminary data.</text>
</comment>
<evidence type="ECO:0000256" key="7">
    <source>
        <dbReference type="ARBA" id="ARBA00023033"/>
    </source>
</evidence>
<organism evidence="9 10">
    <name type="scientific">Williamsia marianensis</name>
    <dbReference type="NCBI Taxonomy" id="85044"/>
    <lineage>
        <taxon>Bacteria</taxon>
        <taxon>Bacillati</taxon>
        <taxon>Actinomycetota</taxon>
        <taxon>Actinomycetes</taxon>
        <taxon>Mycobacteriales</taxon>
        <taxon>Nocardiaceae</taxon>
        <taxon>Williamsia</taxon>
    </lineage>
</organism>
<protein>
    <submittedName>
        <fullName evidence="9">Cytochrome P450</fullName>
    </submittedName>
</protein>
<dbReference type="PANTHER" id="PTHR46696">
    <property type="entry name" value="P450, PUTATIVE (EUROFUNG)-RELATED"/>
    <property type="match status" value="1"/>
</dbReference>
<comment type="cofactor">
    <cofactor evidence="1">
        <name>heme</name>
        <dbReference type="ChEBI" id="CHEBI:30413"/>
    </cofactor>
</comment>
<dbReference type="PRINTS" id="PR00359">
    <property type="entry name" value="BP450"/>
</dbReference>